<name>A0ABS8VE54_DATST</name>
<keyword evidence="2" id="KW-1185">Reference proteome</keyword>
<dbReference type="Proteomes" id="UP000823775">
    <property type="component" value="Unassembled WGS sequence"/>
</dbReference>
<protein>
    <submittedName>
        <fullName evidence="1">Uncharacterized protein</fullName>
    </submittedName>
</protein>
<organism evidence="1 2">
    <name type="scientific">Datura stramonium</name>
    <name type="common">Jimsonweed</name>
    <name type="synonym">Common thornapple</name>
    <dbReference type="NCBI Taxonomy" id="4076"/>
    <lineage>
        <taxon>Eukaryota</taxon>
        <taxon>Viridiplantae</taxon>
        <taxon>Streptophyta</taxon>
        <taxon>Embryophyta</taxon>
        <taxon>Tracheophyta</taxon>
        <taxon>Spermatophyta</taxon>
        <taxon>Magnoliopsida</taxon>
        <taxon>eudicotyledons</taxon>
        <taxon>Gunneridae</taxon>
        <taxon>Pentapetalae</taxon>
        <taxon>asterids</taxon>
        <taxon>lamiids</taxon>
        <taxon>Solanales</taxon>
        <taxon>Solanaceae</taxon>
        <taxon>Solanoideae</taxon>
        <taxon>Datureae</taxon>
        <taxon>Datura</taxon>
    </lineage>
</organism>
<dbReference type="EMBL" id="JACEIK010004213">
    <property type="protein sequence ID" value="MCD9644641.1"/>
    <property type="molecule type" value="Genomic_DNA"/>
</dbReference>
<reference evidence="1 2" key="1">
    <citation type="journal article" date="2021" name="BMC Genomics">
        <title>Datura genome reveals duplications of psychoactive alkaloid biosynthetic genes and high mutation rate following tissue culture.</title>
        <authorList>
            <person name="Rajewski A."/>
            <person name="Carter-House D."/>
            <person name="Stajich J."/>
            <person name="Litt A."/>
        </authorList>
    </citation>
    <scope>NUCLEOTIDE SEQUENCE [LARGE SCALE GENOMIC DNA]</scope>
    <source>
        <strain evidence="1">AR-01</strain>
    </source>
</reference>
<proteinExistence type="predicted"/>
<evidence type="ECO:0000313" key="1">
    <source>
        <dbReference type="EMBL" id="MCD9644641.1"/>
    </source>
</evidence>
<accession>A0ABS8VE54</accession>
<gene>
    <name evidence="1" type="ORF">HAX54_033028</name>
</gene>
<comment type="caution">
    <text evidence="1">The sequence shown here is derived from an EMBL/GenBank/DDBJ whole genome shotgun (WGS) entry which is preliminary data.</text>
</comment>
<sequence length="83" mass="8370">MGEITAPTRPLPSVRIVKGGGYIDACGCMGTAFPKVTPVVVTPSSILSIPPSPDGCAFALSGGLHNRSNTGYFASETAITVCG</sequence>
<evidence type="ECO:0000313" key="2">
    <source>
        <dbReference type="Proteomes" id="UP000823775"/>
    </source>
</evidence>